<feature type="compositionally biased region" description="Polar residues" evidence="1">
    <location>
        <begin position="28"/>
        <end position="46"/>
    </location>
</feature>
<reference evidence="3 4" key="1">
    <citation type="journal article" date="2012" name="Genome Biol.">
        <title>Genome and low-iron response of an oceanic diatom adapted to chronic iron limitation.</title>
        <authorList>
            <person name="Lommer M."/>
            <person name="Specht M."/>
            <person name="Roy A.S."/>
            <person name="Kraemer L."/>
            <person name="Andreson R."/>
            <person name="Gutowska M.A."/>
            <person name="Wolf J."/>
            <person name="Bergner S.V."/>
            <person name="Schilhabel M.B."/>
            <person name="Klostermeier U.C."/>
            <person name="Beiko R.G."/>
            <person name="Rosenstiel P."/>
            <person name="Hippler M."/>
            <person name="Laroche J."/>
        </authorList>
    </citation>
    <scope>NUCLEOTIDE SEQUENCE [LARGE SCALE GENOMIC DNA]</scope>
    <source>
        <strain evidence="3 4">CCMP1005</strain>
    </source>
</reference>
<accession>K0SL51</accession>
<sequence length="525" mass="58713">APRRRARADAAPAESSSQQFISRHGTRSHPQSWSASSGAGVRSNNVRGGENVEDFRKLTNIEVESNPCHSSRGRFYRLVLLLCFPNYGRRDEVQRRATALGRSNKTYYQLETICTFMTSDSSFEVKFSYKGKTSNASGVTRETTQSQLLAICRQALDIEEDVILRLVAKGKTLARENQGDARSTTDEQPAFPPSIKIPKGGAKIIVMGSKAQVIEKLYGRRSDPLMRGFDEERQARNRVKTDLSSAWGKRYGNQHKQYKFCRIEECTDASFGSRPGATTPHAFEARRLLEKLACDPGVQAIMKSRELVVGSLGEMDPIDDRLMKEKEREGGRLLGYNTNMGMRIDIKLRSDDLAGFRPYPELASTLIHEISHNWCADHDQLFWTNFAQMRIEYLWTHAQLMHGAYFVGGRRTASVAEVTDMIVTSNPANGMLARTEMMNNICNSLVPEIQRDMLQHRLSVQLIMPAMAAFSRELMDETQGEIEVEGRRLGSADDDGNNSSSALSARERALAAAEKRARGAKGQGD</sequence>
<evidence type="ECO:0000313" key="4">
    <source>
        <dbReference type="Proteomes" id="UP000266841"/>
    </source>
</evidence>
<proteinExistence type="predicted"/>
<feature type="non-terminal residue" evidence="3">
    <location>
        <position position="1"/>
    </location>
</feature>
<evidence type="ECO:0000313" key="3">
    <source>
        <dbReference type="EMBL" id="EJK65674.1"/>
    </source>
</evidence>
<evidence type="ECO:0000256" key="1">
    <source>
        <dbReference type="SAM" id="MobiDB-lite"/>
    </source>
</evidence>
<feature type="region of interest" description="Disordered" evidence="1">
    <location>
        <begin position="175"/>
        <end position="194"/>
    </location>
</feature>
<dbReference type="OrthoDB" id="49605at2759"/>
<dbReference type="InterPro" id="IPR013536">
    <property type="entry name" value="WLM_dom"/>
</dbReference>
<dbReference type="Pfam" id="PF08325">
    <property type="entry name" value="WLM"/>
    <property type="match status" value="1"/>
</dbReference>
<dbReference type="PROSITE" id="PS51397">
    <property type="entry name" value="WLM"/>
    <property type="match status" value="1"/>
</dbReference>
<comment type="caution">
    <text evidence="3">The sequence shown here is derived from an EMBL/GenBank/DDBJ whole genome shotgun (WGS) entry which is preliminary data.</text>
</comment>
<feature type="region of interest" description="Disordered" evidence="1">
    <location>
        <begin position="1"/>
        <end position="48"/>
    </location>
</feature>
<keyword evidence="4" id="KW-1185">Reference proteome</keyword>
<feature type="domain" description="WLM" evidence="2">
    <location>
        <begin position="261"/>
        <end position="518"/>
    </location>
</feature>
<name>K0SL51_THAOC</name>
<feature type="compositionally biased region" description="Basic and acidic residues" evidence="1">
    <location>
        <begin position="505"/>
        <end position="517"/>
    </location>
</feature>
<gene>
    <name evidence="3" type="ORF">THAOC_13441</name>
</gene>
<dbReference type="AlphaFoldDB" id="K0SL51"/>
<dbReference type="OMA" id="LARTEMM"/>
<dbReference type="EMBL" id="AGNL01015586">
    <property type="protein sequence ID" value="EJK65674.1"/>
    <property type="molecule type" value="Genomic_DNA"/>
</dbReference>
<dbReference type="PANTHER" id="PTHR47795">
    <property type="entry name" value="UBIQUITIN AND WLM DOMAIN-CONTAINING METALLOPROTEASE SPCC1442.07C"/>
    <property type="match status" value="1"/>
</dbReference>
<protein>
    <recommendedName>
        <fullName evidence="2">WLM domain-containing protein</fullName>
    </recommendedName>
</protein>
<dbReference type="PANTHER" id="PTHR47795:SF1">
    <property type="entry name" value="DNA-DEPENDENT METALLOPROTEASE WSS1 HOMOLOG 2"/>
    <property type="match status" value="1"/>
</dbReference>
<evidence type="ECO:0000259" key="2">
    <source>
        <dbReference type="PROSITE" id="PS51397"/>
    </source>
</evidence>
<dbReference type="Proteomes" id="UP000266841">
    <property type="component" value="Unassembled WGS sequence"/>
</dbReference>
<dbReference type="eggNOG" id="KOG4842">
    <property type="taxonomic scope" value="Eukaryota"/>
</dbReference>
<feature type="region of interest" description="Disordered" evidence="1">
    <location>
        <begin position="482"/>
        <end position="525"/>
    </location>
</feature>
<organism evidence="3 4">
    <name type="scientific">Thalassiosira oceanica</name>
    <name type="common">Marine diatom</name>
    <dbReference type="NCBI Taxonomy" id="159749"/>
    <lineage>
        <taxon>Eukaryota</taxon>
        <taxon>Sar</taxon>
        <taxon>Stramenopiles</taxon>
        <taxon>Ochrophyta</taxon>
        <taxon>Bacillariophyta</taxon>
        <taxon>Coscinodiscophyceae</taxon>
        <taxon>Thalassiosirophycidae</taxon>
        <taxon>Thalassiosirales</taxon>
        <taxon>Thalassiosiraceae</taxon>
        <taxon>Thalassiosira</taxon>
    </lineage>
</organism>
<feature type="compositionally biased region" description="Basic and acidic residues" evidence="1">
    <location>
        <begin position="175"/>
        <end position="185"/>
    </location>
</feature>